<reference evidence="1 2" key="1">
    <citation type="submission" date="2019-03" db="EMBL/GenBank/DDBJ databases">
        <title>Single cell metagenomics reveals metabolic interactions within the superorganism composed of flagellate Streblomastix strix and complex community of Bacteroidetes bacteria on its surface.</title>
        <authorList>
            <person name="Treitli S.C."/>
            <person name="Kolisko M."/>
            <person name="Husnik F."/>
            <person name="Keeling P."/>
            <person name="Hampl V."/>
        </authorList>
    </citation>
    <scope>NUCLEOTIDE SEQUENCE [LARGE SCALE GENOMIC DNA]</scope>
    <source>
        <strain evidence="1">ST1C</strain>
    </source>
</reference>
<evidence type="ECO:0000313" key="2">
    <source>
        <dbReference type="Proteomes" id="UP000324800"/>
    </source>
</evidence>
<name>A0A5J4WWN5_9EUKA</name>
<comment type="caution">
    <text evidence="1">The sequence shown here is derived from an EMBL/GenBank/DDBJ whole genome shotgun (WGS) entry which is preliminary data.</text>
</comment>
<dbReference type="AlphaFoldDB" id="A0A5J4WWN5"/>
<dbReference type="EMBL" id="SNRW01000845">
    <property type="protein sequence ID" value="KAA6398956.1"/>
    <property type="molecule type" value="Genomic_DNA"/>
</dbReference>
<organism evidence="1 2">
    <name type="scientific">Streblomastix strix</name>
    <dbReference type="NCBI Taxonomy" id="222440"/>
    <lineage>
        <taxon>Eukaryota</taxon>
        <taxon>Metamonada</taxon>
        <taxon>Preaxostyla</taxon>
        <taxon>Oxymonadida</taxon>
        <taxon>Streblomastigidae</taxon>
        <taxon>Streblomastix</taxon>
    </lineage>
</organism>
<dbReference type="Proteomes" id="UP000324800">
    <property type="component" value="Unassembled WGS sequence"/>
</dbReference>
<proteinExistence type="predicted"/>
<evidence type="ECO:0000313" key="1">
    <source>
        <dbReference type="EMBL" id="KAA6398956.1"/>
    </source>
</evidence>
<gene>
    <name evidence="1" type="ORF">EZS28_005516</name>
</gene>
<sequence length="133" mass="14651">MGCGKSKIVDSAAVQGEGTLQVQEVHFFRADAQGLPKESVAGKFNTNDKKLHARLFLTSTLTGKKARVAWIYKNFHESLSEFEIVSCDIKNTDTQTIDVSASISKDWVIGDYELRLFVDGKQIHSAAFKVVAA</sequence>
<protein>
    <submittedName>
        <fullName evidence="1">Uncharacterized protein</fullName>
    </submittedName>
</protein>
<accession>A0A5J4WWN5</accession>